<dbReference type="EMBL" id="JABFAB010031585">
    <property type="protein sequence ID" value="MBA0669405.1"/>
    <property type="molecule type" value="Genomic_DNA"/>
</dbReference>
<accession>A0A7J8W2V8</accession>
<protein>
    <submittedName>
        <fullName evidence="1">Uncharacterized protein</fullName>
    </submittedName>
</protein>
<gene>
    <name evidence="1" type="ORF">Goklo_029114</name>
</gene>
<dbReference type="AlphaFoldDB" id="A0A7J8W2V8"/>
<proteinExistence type="predicted"/>
<reference evidence="1 2" key="1">
    <citation type="journal article" date="2019" name="Genome Biol. Evol.">
        <title>Insights into the evolution of the New World diploid cottons (Gossypium, subgenus Houzingenia) based on genome sequencing.</title>
        <authorList>
            <person name="Grover C.E."/>
            <person name="Arick M.A. 2nd"/>
            <person name="Thrash A."/>
            <person name="Conover J.L."/>
            <person name="Sanders W.S."/>
            <person name="Peterson D.G."/>
            <person name="Frelichowski J.E."/>
            <person name="Scheffler J.A."/>
            <person name="Scheffler B.E."/>
            <person name="Wendel J.F."/>
        </authorList>
    </citation>
    <scope>NUCLEOTIDE SEQUENCE [LARGE SCALE GENOMIC DNA]</scope>
    <source>
        <strain evidence="1">57</strain>
        <tissue evidence="1">Leaf</tissue>
    </source>
</reference>
<comment type="caution">
    <text evidence="1">The sequence shown here is derived from an EMBL/GenBank/DDBJ whole genome shotgun (WGS) entry which is preliminary data.</text>
</comment>
<evidence type="ECO:0000313" key="2">
    <source>
        <dbReference type="Proteomes" id="UP000593573"/>
    </source>
</evidence>
<keyword evidence="2" id="KW-1185">Reference proteome</keyword>
<dbReference type="Proteomes" id="UP000593573">
    <property type="component" value="Unassembled WGS sequence"/>
</dbReference>
<name>A0A7J8W2V8_9ROSI</name>
<sequence length="44" mass="4800">MSGAYLSPYMYPNPYMFLFPSLMPGGIAQGAIEELFSSPILIAL</sequence>
<organism evidence="1 2">
    <name type="scientific">Gossypium klotzschianum</name>
    <dbReference type="NCBI Taxonomy" id="34286"/>
    <lineage>
        <taxon>Eukaryota</taxon>
        <taxon>Viridiplantae</taxon>
        <taxon>Streptophyta</taxon>
        <taxon>Embryophyta</taxon>
        <taxon>Tracheophyta</taxon>
        <taxon>Spermatophyta</taxon>
        <taxon>Magnoliopsida</taxon>
        <taxon>eudicotyledons</taxon>
        <taxon>Gunneridae</taxon>
        <taxon>Pentapetalae</taxon>
        <taxon>rosids</taxon>
        <taxon>malvids</taxon>
        <taxon>Malvales</taxon>
        <taxon>Malvaceae</taxon>
        <taxon>Malvoideae</taxon>
        <taxon>Gossypium</taxon>
    </lineage>
</organism>
<evidence type="ECO:0000313" key="1">
    <source>
        <dbReference type="EMBL" id="MBA0669405.1"/>
    </source>
</evidence>